<dbReference type="AlphaFoldDB" id="A0A8X7BSP2"/>
<gene>
    <name evidence="1" type="ORF">TNIN_190371</name>
</gene>
<dbReference type="Proteomes" id="UP000886998">
    <property type="component" value="Unassembled WGS sequence"/>
</dbReference>
<organism evidence="1 2">
    <name type="scientific">Trichonephila inaurata madagascariensis</name>
    <dbReference type="NCBI Taxonomy" id="2747483"/>
    <lineage>
        <taxon>Eukaryota</taxon>
        <taxon>Metazoa</taxon>
        <taxon>Ecdysozoa</taxon>
        <taxon>Arthropoda</taxon>
        <taxon>Chelicerata</taxon>
        <taxon>Arachnida</taxon>
        <taxon>Araneae</taxon>
        <taxon>Araneomorphae</taxon>
        <taxon>Entelegynae</taxon>
        <taxon>Araneoidea</taxon>
        <taxon>Nephilidae</taxon>
        <taxon>Trichonephila</taxon>
        <taxon>Trichonephila inaurata</taxon>
    </lineage>
</organism>
<proteinExistence type="predicted"/>
<sequence length="109" mass="12142">MIKRHRVFHRLGAYLSFCLAREAGIDGSLLGKTKQSQLTYHFVKCPFCSSFSLVPVTSSGDDQVGCFKTASDQEFFSDDSHLGSKELNLIWIIVNSLQMSWSSRGGGKF</sequence>
<keyword evidence="2" id="KW-1185">Reference proteome</keyword>
<name>A0A8X7BSP2_9ARAC</name>
<reference evidence="1" key="1">
    <citation type="submission" date="2020-08" db="EMBL/GenBank/DDBJ databases">
        <title>Multicomponent nature underlies the extraordinary mechanical properties of spider dragline silk.</title>
        <authorList>
            <person name="Kono N."/>
            <person name="Nakamura H."/>
            <person name="Mori M."/>
            <person name="Yoshida Y."/>
            <person name="Ohtoshi R."/>
            <person name="Malay A.D."/>
            <person name="Moran D.A.P."/>
            <person name="Tomita M."/>
            <person name="Numata K."/>
            <person name="Arakawa K."/>
        </authorList>
    </citation>
    <scope>NUCLEOTIDE SEQUENCE</scope>
</reference>
<evidence type="ECO:0000313" key="2">
    <source>
        <dbReference type="Proteomes" id="UP000886998"/>
    </source>
</evidence>
<evidence type="ECO:0000313" key="1">
    <source>
        <dbReference type="EMBL" id="GFY43411.1"/>
    </source>
</evidence>
<comment type="caution">
    <text evidence="1">The sequence shown here is derived from an EMBL/GenBank/DDBJ whole genome shotgun (WGS) entry which is preliminary data.</text>
</comment>
<accession>A0A8X7BSP2</accession>
<protein>
    <submittedName>
        <fullName evidence="1">Uncharacterized protein</fullName>
    </submittedName>
</protein>
<dbReference type="EMBL" id="BMAV01003662">
    <property type="protein sequence ID" value="GFY43411.1"/>
    <property type="molecule type" value="Genomic_DNA"/>
</dbReference>